<evidence type="ECO:0000256" key="4">
    <source>
        <dbReference type="ARBA" id="ARBA00022771"/>
    </source>
</evidence>
<keyword evidence="2" id="KW-0479">Metal-binding</keyword>
<keyword evidence="13" id="KW-1185">Reference proteome</keyword>
<name>A0A139WGN0_TRICA</name>
<evidence type="ECO:0000259" key="11">
    <source>
        <dbReference type="PROSITE" id="PS50157"/>
    </source>
</evidence>
<comment type="subcellular location">
    <subcellularLocation>
        <location evidence="1">Nucleus</location>
    </subcellularLocation>
</comment>
<evidence type="ECO:0000256" key="7">
    <source>
        <dbReference type="ARBA" id="ARBA00023163"/>
    </source>
</evidence>
<dbReference type="KEGG" id="tca:103313422"/>
<dbReference type="GO" id="GO:0006357">
    <property type="term" value="P:regulation of transcription by RNA polymerase II"/>
    <property type="evidence" value="ECO:0000318"/>
    <property type="project" value="GO_Central"/>
</dbReference>
<evidence type="ECO:0000256" key="9">
    <source>
        <dbReference type="PROSITE-ProRule" id="PRU00042"/>
    </source>
</evidence>
<dbReference type="InParanoid" id="A0A139WGN0"/>
<dbReference type="GO" id="GO:0005634">
    <property type="term" value="C:nucleus"/>
    <property type="evidence" value="ECO:0007669"/>
    <property type="project" value="UniProtKB-SubCell"/>
</dbReference>
<evidence type="ECO:0000256" key="2">
    <source>
        <dbReference type="ARBA" id="ARBA00022723"/>
    </source>
</evidence>
<accession>A0A139WGN0</accession>
<dbReference type="eggNOG" id="KOG1721">
    <property type="taxonomic scope" value="Eukaryota"/>
</dbReference>
<dbReference type="PANTHER" id="PTHR24394">
    <property type="entry name" value="ZINC FINGER PROTEIN"/>
    <property type="match status" value="1"/>
</dbReference>
<feature type="domain" description="C2H2-type" evidence="11">
    <location>
        <begin position="613"/>
        <end position="640"/>
    </location>
</feature>
<feature type="domain" description="C2H2-type" evidence="11">
    <location>
        <begin position="642"/>
        <end position="670"/>
    </location>
</feature>
<feature type="region of interest" description="Disordered" evidence="10">
    <location>
        <begin position="293"/>
        <end position="329"/>
    </location>
</feature>
<sequence>MSESNLQLDENSTHFIYGDQEYILDQGAVNPELRDLICNEGPKAILVDGQYILTDSSTILLQGGDTNLTQFYINDESEAGFVVEGENSSVNNLFENAECVQLVEEDTNDVQQIIYYTNEELSNEAFTSVQDLTEESDIQGIQDEDGNIYPFKRIKLEGQMLNFDEFVDKQTNNGEESADEHVQFAVLEDQSELNNVEGTSDNDSNAKTSENEIFDLSKITGRNLITGQTVTLHTYMEKLKKRLNKNNTLRKTPGRKIYNDEVRKPEFTDLVDKKIMIGKTKTGKKIVGKIISIDRKSSSPTPEPPEADCEINEKEDTVEESPPETADTTTTQVIIKKSVVAKESFEQICKTLSGVMEMESVRKKLENKNLVVKLVEKKYVNESASYVKNTSHSYGFMEKEVEDGEEKWRFVPDLETQEVLLGENETGDGEDEEKKMPRFSITTSLTILVTYEKGGAKTVRVNLNPAPGNLCTVCAQYFKTKLQLRQHMNNVHNTYGNNSTCKACGQSFDDPRTFQEHCEMHVEEGKLFNCSECDQYFPTVTKLKKHFAVHDVYLRPLECSVCEMRCSNETALKKHLVTHTGVKPYTCDVCSKQFMTQYDVNFHRKIHFPDKHFACNVCFRTFSRHSNLLRHAEIHKGTGALYKCDICYCSFNYISSLTRHVVQNHIDADKLKESDNDKGEEAEK</sequence>
<reference evidence="12 13" key="1">
    <citation type="journal article" date="2008" name="Nature">
        <title>The genome of the model beetle and pest Tribolium castaneum.</title>
        <authorList>
            <consortium name="Tribolium Genome Sequencing Consortium"/>
            <person name="Richards S."/>
            <person name="Gibbs R.A."/>
            <person name="Weinstock G.M."/>
            <person name="Brown S.J."/>
            <person name="Denell R."/>
            <person name="Beeman R.W."/>
            <person name="Gibbs R."/>
            <person name="Beeman R.W."/>
            <person name="Brown S.J."/>
            <person name="Bucher G."/>
            <person name="Friedrich M."/>
            <person name="Grimmelikhuijzen C.J."/>
            <person name="Klingler M."/>
            <person name="Lorenzen M."/>
            <person name="Richards S."/>
            <person name="Roth S."/>
            <person name="Schroder R."/>
            <person name="Tautz D."/>
            <person name="Zdobnov E.M."/>
            <person name="Muzny D."/>
            <person name="Gibbs R.A."/>
            <person name="Weinstock G.M."/>
            <person name="Attaway T."/>
            <person name="Bell S."/>
            <person name="Buhay C.J."/>
            <person name="Chandrabose M.N."/>
            <person name="Chavez D."/>
            <person name="Clerk-Blankenburg K.P."/>
            <person name="Cree A."/>
            <person name="Dao M."/>
            <person name="Davis C."/>
            <person name="Chacko J."/>
            <person name="Dinh H."/>
            <person name="Dugan-Rocha S."/>
            <person name="Fowler G."/>
            <person name="Garner T.T."/>
            <person name="Garnes J."/>
            <person name="Gnirke A."/>
            <person name="Hawes A."/>
            <person name="Hernandez J."/>
            <person name="Hines S."/>
            <person name="Holder M."/>
            <person name="Hume J."/>
            <person name="Jhangiani S.N."/>
            <person name="Joshi V."/>
            <person name="Khan Z.M."/>
            <person name="Jackson L."/>
            <person name="Kovar C."/>
            <person name="Kowis A."/>
            <person name="Lee S."/>
            <person name="Lewis L.R."/>
            <person name="Margolis J."/>
            <person name="Morgan M."/>
            <person name="Nazareth L.V."/>
            <person name="Nguyen N."/>
            <person name="Okwuonu G."/>
            <person name="Parker D."/>
            <person name="Richards S."/>
            <person name="Ruiz S.J."/>
            <person name="Santibanez J."/>
            <person name="Savard J."/>
            <person name="Scherer S.E."/>
            <person name="Schneider B."/>
            <person name="Sodergren E."/>
            <person name="Tautz D."/>
            <person name="Vattahil S."/>
            <person name="Villasana D."/>
            <person name="White C.S."/>
            <person name="Wright R."/>
            <person name="Park Y."/>
            <person name="Beeman R.W."/>
            <person name="Lord J."/>
            <person name="Oppert B."/>
            <person name="Lorenzen M."/>
            <person name="Brown S."/>
            <person name="Wang L."/>
            <person name="Savard J."/>
            <person name="Tautz D."/>
            <person name="Richards S."/>
            <person name="Weinstock G."/>
            <person name="Gibbs R.A."/>
            <person name="Liu Y."/>
            <person name="Worley K."/>
            <person name="Weinstock G."/>
            <person name="Elsik C.G."/>
            <person name="Reese J.T."/>
            <person name="Elhaik E."/>
            <person name="Landan G."/>
            <person name="Graur D."/>
            <person name="Arensburger P."/>
            <person name="Atkinson P."/>
            <person name="Beeman R.W."/>
            <person name="Beidler J."/>
            <person name="Brown S.J."/>
            <person name="Demuth J.P."/>
            <person name="Drury D.W."/>
            <person name="Du Y.Z."/>
            <person name="Fujiwara H."/>
            <person name="Lorenzen M."/>
            <person name="Maselli V."/>
            <person name="Osanai M."/>
            <person name="Park Y."/>
            <person name="Robertson H.M."/>
            <person name="Tu Z."/>
            <person name="Wang J.J."/>
            <person name="Wang S."/>
            <person name="Richards S."/>
            <person name="Song H."/>
            <person name="Zhang L."/>
            <person name="Sodergren E."/>
            <person name="Werner D."/>
            <person name="Stanke M."/>
            <person name="Morgenstern B."/>
            <person name="Solovyev V."/>
            <person name="Kosarev P."/>
            <person name="Brown G."/>
            <person name="Chen H.C."/>
            <person name="Ermolaeva O."/>
            <person name="Hlavina W."/>
            <person name="Kapustin Y."/>
            <person name="Kiryutin B."/>
            <person name="Kitts P."/>
            <person name="Maglott D."/>
            <person name="Pruitt K."/>
            <person name="Sapojnikov V."/>
            <person name="Souvorov A."/>
            <person name="Mackey A.J."/>
            <person name="Waterhouse R.M."/>
            <person name="Wyder S."/>
            <person name="Zdobnov E.M."/>
            <person name="Zdobnov E.M."/>
            <person name="Wyder S."/>
            <person name="Kriventseva E.V."/>
            <person name="Kadowaki T."/>
            <person name="Bork P."/>
            <person name="Aranda M."/>
            <person name="Bao R."/>
            <person name="Beermann A."/>
            <person name="Berns N."/>
            <person name="Bolognesi R."/>
            <person name="Bonneton F."/>
            <person name="Bopp D."/>
            <person name="Brown S.J."/>
            <person name="Bucher G."/>
            <person name="Butts T."/>
            <person name="Chaumot A."/>
            <person name="Denell R.E."/>
            <person name="Ferrier D.E."/>
            <person name="Friedrich M."/>
            <person name="Gordon C.M."/>
            <person name="Jindra M."/>
            <person name="Klingler M."/>
            <person name="Lan Q."/>
            <person name="Lattorff H.M."/>
            <person name="Laudet V."/>
            <person name="von Levetsow C."/>
            <person name="Liu Z."/>
            <person name="Lutz R."/>
            <person name="Lynch J.A."/>
            <person name="da Fonseca R.N."/>
            <person name="Posnien N."/>
            <person name="Reuter R."/>
            <person name="Roth S."/>
            <person name="Savard J."/>
            <person name="Schinko J.B."/>
            <person name="Schmitt C."/>
            <person name="Schoppmeier M."/>
            <person name="Schroder R."/>
            <person name="Shippy T.D."/>
            <person name="Simonnet F."/>
            <person name="Marques-Souza H."/>
            <person name="Tautz D."/>
            <person name="Tomoyasu Y."/>
            <person name="Trauner J."/>
            <person name="Van der Zee M."/>
            <person name="Vervoort M."/>
            <person name="Wittkopp N."/>
            <person name="Wimmer E.A."/>
            <person name="Yang X."/>
            <person name="Jones A.K."/>
            <person name="Sattelle D.B."/>
            <person name="Ebert P.R."/>
            <person name="Nelson D."/>
            <person name="Scott J.G."/>
            <person name="Beeman R.W."/>
            <person name="Muthukrishnan S."/>
            <person name="Kramer K.J."/>
            <person name="Arakane Y."/>
            <person name="Beeman R.W."/>
            <person name="Zhu Q."/>
            <person name="Hogenkamp D."/>
            <person name="Dixit R."/>
            <person name="Oppert B."/>
            <person name="Jiang H."/>
            <person name="Zou Z."/>
            <person name="Marshall J."/>
            <person name="Elpidina E."/>
            <person name="Vinokurov K."/>
            <person name="Oppert C."/>
            <person name="Zou Z."/>
            <person name="Evans J."/>
            <person name="Lu Z."/>
            <person name="Zhao P."/>
            <person name="Sumathipala N."/>
            <person name="Altincicek B."/>
            <person name="Vilcinskas A."/>
            <person name="Williams M."/>
            <person name="Hultmark D."/>
            <person name="Hetru C."/>
            <person name="Jiang H."/>
            <person name="Grimmelikhuijzen C.J."/>
            <person name="Hauser F."/>
            <person name="Cazzamali G."/>
            <person name="Williamson M."/>
            <person name="Park Y."/>
            <person name="Li B."/>
            <person name="Tanaka Y."/>
            <person name="Predel R."/>
            <person name="Neupert S."/>
            <person name="Schachtner J."/>
            <person name="Verleyen P."/>
            <person name="Raible F."/>
            <person name="Bork P."/>
            <person name="Friedrich M."/>
            <person name="Walden K.K."/>
            <person name="Robertson H.M."/>
            <person name="Angeli S."/>
            <person name="Foret S."/>
            <person name="Bucher G."/>
            <person name="Schuetz S."/>
            <person name="Maleszka R."/>
            <person name="Wimmer E.A."/>
            <person name="Beeman R.W."/>
            <person name="Lorenzen M."/>
            <person name="Tomoyasu Y."/>
            <person name="Miller S.C."/>
            <person name="Grossmann D."/>
            <person name="Bucher G."/>
        </authorList>
    </citation>
    <scope>NUCLEOTIDE SEQUENCE [LARGE SCALE GENOMIC DNA]</scope>
    <source>
        <strain evidence="12 13">Georgia GA2</strain>
    </source>
</reference>
<keyword evidence="7" id="KW-0804">Transcription</keyword>
<dbReference type="PROSITE" id="PS50157">
    <property type="entry name" value="ZINC_FINGER_C2H2_2"/>
    <property type="match status" value="6"/>
</dbReference>
<dbReference type="SMART" id="SM00355">
    <property type="entry name" value="ZnF_C2H2"/>
    <property type="match status" value="7"/>
</dbReference>
<dbReference type="PANTHER" id="PTHR24394:SF48">
    <property type="entry name" value="ZINC FINGER PROTEIN 771"/>
    <property type="match status" value="1"/>
</dbReference>
<evidence type="ECO:0000256" key="10">
    <source>
        <dbReference type="SAM" id="MobiDB-lite"/>
    </source>
</evidence>
<dbReference type="GO" id="GO:0003700">
    <property type="term" value="F:DNA-binding transcription factor activity"/>
    <property type="evidence" value="ECO:0000318"/>
    <property type="project" value="GO_Central"/>
</dbReference>
<evidence type="ECO:0000256" key="3">
    <source>
        <dbReference type="ARBA" id="ARBA00022737"/>
    </source>
</evidence>
<keyword evidence="5" id="KW-0862">Zinc</keyword>
<reference evidence="12 13" key="2">
    <citation type="journal article" date="2010" name="Nucleic Acids Res.">
        <title>BeetleBase in 2010: revisions to provide comprehensive genomic information for Tribolium castaneum.</title>
        <authorList>
            <person name="Kim H.S."/>
            <person name="Murphy T."/>
            <person name="Xia J."/>
            <person name="Caragea D."/>
            <person name="Park Y."/>
            <person name="Beeman R.W."/>
            <person name="Lorenzen M.D."/>
            <person name="Butcher S."/>
            <person name="Manak J.R."/>
            <person name="Brown S.J."/>
        </authorList>
    </citation>
    <scope>GENOME REANNOTATION</scope>
    <source>
        <strain evidence="12 13">Georgia GA2</strain>
    </source>
</reference>
<evidence type="ECO:0000313" key="12">
    <source>
        <dbReference type="EMBL" id="KYB26967.1"/>
    </source>
</evidence>
<dbReference type="FunFam" id="3.30.160.60:FF:000446">
    <property type="entry name" value="Zinc finger protein"/>
    <property type="match status" value="1"/>
</dbReference>
<dbReference type="InterPro" id="IPR013087">
    <property type="entry name" value="Znf_C2H2_type"/>
</dbReference>
<evidence type="ECO:0000256" key="5">
    <source>
        <dbReference type="ARBA" id="ARBA00022833"/>
    </source>
</evidence>
<dbReference type="Gene3D" id="3.30.160.60">
    <property type="entry name" value="Classic Zinc Finger"/>
    <property type="match status" value="4"/>
</dbReference>
<dbReference type="EMBL" id="KQ971347">
    <property type="protein sequence ID" value="KYB26967.1"/>
    <property type="molecule type" value="Genomic_DNA"/>
</dbReference>
<dbReference type="GO" id="GO:0000978">
    <property type="term" value="F:RNA polymerase II cis-regulatory region sequence-specific DNA binding"/>
    <property type="evidence" value="ECO:0000318"/>
    <property type="project" value="GO_Central"/>
</dbReference>
<proteinExistence type="predicted"/>
<dbReference type="Proteomes" id="UP000007266">
    <property type="component" value="Linkage group 6"/>
</dbReference>
<dbReference type="PROSITE" id="PS00028">
    <property type="entry name" value="ZINC_FINGER_C2H2_1"/>
    <property type="match status" value="7"/>
</dbReference>
<dbReference type="PhylomeDB" id="A0A139WGN0"/>
<dbReference type="SUPFAM" id="SSF57667">
    <property type="entry name" value="beta-beta-alpha zinc fingers"/>
    <property type="match status" value="3"/>
</dbReference>
<dbReference type="AlphaFoldDB" id="A0A139WGN0"/>
<keyword evidence="6" id="KW-0805">Transcription regulation</keyword>
<dbReference type="OMA" id="ICHERFA"/>
<keyword evidence="8" id="KW-0539">Nucleus</keyword>
<evidence type="ECO:0000256" key="8">
    <source>
        <dbReference type="ARBA" id="ARBA00023242"/>
    </source>
</evidence>
<keyword evidence="4 9" id="KW-0863">Zinc-finger</keyword>
<evidence type="ECO:0000313" key="13">
    <source>
        <dbReference type="Proteomes" id="UP000007266"/>
    </source>
</evidence>
<feature type="domain" description="C2H2-type" evidence="11">
    <location>
        <begin position="528"/>
        <end position="550"/>
    </location>
</feature>
<feature type="domain" description="C2H2-type" evidence="11">
    <location>
        <begin position="557"/>
        <end position="584"/>
    </location>
</feature>
<gene>
    <name evidence="12" type="primary">AUGUSTUS-3.0.2_34741</name>
    <name evidence="12" type="ORF">TcasGA2_TC034741</name>
</gene>
<dbReference type="OrthoDB" id="1405595at2759"/>
<dbReference type="GO" id="GO:0008270">
    <property type="term" value="F:zinc ion binding"/>
    <property type="evidence" value="ECO:0007669"/>
    <property type="project" value="UniProtKB-KW"/>
</dbReference>
<keyword evidence="3" id="KW-0677">Repeat</keyword>
<dbReference type="InterPro" id="IPR036236">
    <property type="entry name" value="Znf_C2H2_sf"/>
</dbReference>
<evidence type="ECO:0000256" key="1">
    <source>
        <dbReference type="ARBA" id="ARBA00004123"/>
    </source>
</evidence>
<feature type="domain" description="C2H2-type" evidence="11">
    <location>
        <begin position="585"/>
        <end position="612"/>
    </location>
</feature>
<dbReference type="Pfam" id="PF00096">
    <property type="entry name" value="zf-C2H2"/>
    <property type="match status" value="1"/>
</dbReference>
<protein>
    <recommendedName>
        <fullName evidence="11">C2H2-type domain-containing protein</fullName>
    </recommendedName>
</protein>
<feature type="domain" description="C2H2-type" evidence="11">
    <location>
        <begin position="499"/>
        <end position="526"/>
    </location>
</feature>
<evidence type="ECO:0000256" key="6">
    <source>
        <dbReference type="ARBA" id="ARBA00023015"/>
    </source>
</evidence>
<organism evidence="12 13">
    <name type="scientific">Tribolium castaneum</name>
    <name type="common">Red flour beetle</name>
    <dbReference type="NCBI Taxonomy" id="7070"/>
    <lineage>
        <taxon>Eukaryota</taxon>
        <taxon>Metazoa</taxon>
        <taxon>Ecdysozoa</taxon>
        <taxon>Arthropoda</taxon>
        <taxon>Hexapoda</taxon>
        <taxon>Insecta</taxon>
        <taxon>Pterygota</taxon>
        <taxon>Neoptera</taxon>
        <taxon>Endopterygota</taxon>
        <taxon>Coleoptera</taxon>
        <taxon>Polyphaga</taxon>
        <taxon>Cucujiformia</taxon>
        <taxon>Tenebrionidae</taxon>
        <taxon>Tenebrionidae incertae sedis</taxon>
        <taxon>Tribolium</taxon>
    </lineage>
</organism>